<dbReference type="Pfam" id="PF13643">
    <property type="entry name" value="DUF4145"/>
    <property type="match status" value="1"/>
</dbReference>
<evidence type="ECO:0000313" key="2">
    <source>
        <dbReference type="EMBL" id="MDV6306871.1"/>
    </source>
</evidence>
<keyword evidence="4" id="KW-1185">Reference proteome</keyword>
<protein>
    <submittedName>
        <fullName evidence="3">DUF4145 domain-containing protein</fullName>
    </submittedName>
</protein>
<proteinExistence type="predicted"/>
<dbReference type="InterPro" id="IPR025285">
    <property type="entry name" value="DUF4145"/>
</dbReference>
<dbReference type="EMBL" id="JAWLKI010000004">
    <property type="protein sequence ID" value="MDV6306871.1"/>
    <property type="molecule type" value="Genomic_DNA"/>
</dbReference>
<name>A0AAE4R0F6_9ACTN</name>
<evidence type="ECO:0000313" key="3">
    <source>
        <dbReference type="EMBL" id="MDV6311063.1"/>
    </source>
</evidence>
<reference evidence="3 4" key="1">
    <citation type="submission" date="2023-10" db="EMBL/GenBank/DDBJ databases">
        <title>Development of a sustainable strategy for remediation of hydrocarbon-contaminated territories based on the waste exchange concept.</title>
        <authorList>
            <person name="Krivoruchko A."/>
        </authorList>
    </citation>
    <scope>NUCLEOTIDE SEQUENCE</scope>
    <source>
        <strain evidence="2 4">IEGM 1266</strain>
        <strain evidence="3">IEGM 1279</strain>
    </source>
</reference>
<comment type="caution">
    <text evidence="3">The sequence shown here is derived from an EMBL/GenBank/DDBJ whole genome shotgun (WGS) entry which is preliminary data.</text>
</comment>
<dbReference type="Proteomes" id="UP001185779">
    <property type="component" value="Unassembled WGS sequence"/>
</dbReference>
<evidence type="ECO:0000259" key="1">
    <source>
        <dbReference type="Pfam" id="PF13643"/>
    </source>
</evidence>
<dbReference type="EMBL" id="JAWLKH010000002">
    <property type="protein sequence ID" value="MDV6311063.1"/>
    <property type="molecule type" value="Genomic_DNA"/>
</dbReference>
<feature type="domain" description="DUF4145" evidence="1">
    <location>
        <begin position="129"/>
        <end position="229"/>
    </location>
</feature>
<gene>
    <name evidence="2" type="ORF">R3P94_05865</name>
    <name evidence="3" type="ORF">R3Q15_03970</name>
</gene>
<dbReference type="AlphaFoldDB" id="A0AAE4R0F6"/>
<accession>A0AAE4R0F6</accession>
<evidence type="ECO:0000313" key="4">
    <source>
        <dbReference type="Proteomes" id="UP001185779"/>
    </source>
</evidence>
<organism evidence="3 5">
    <name type="scientific">Gordonia amicalis</name>
    <dbReference type="NCBI Taxonomy" id="89053"/>
    <lineage>
        <taxon>Bacteria</taxon>
        <taxon>Bacillati</taxon>
        <taxon>Actinomycetota</taxon>
        <taxon>Actinomycetes</taxon>
        <taxon>Mycobacteriales</taxon>
        <taxon>Gordoniaceae</taxon>
        <taxon>Gordonia</taxon>
    </lineage>
</organism>
<dbReference type="Proteomes" id="UP001185922">
    <property type="component" value="Unassembled WGS sequence"/>
</dbReference>
<evidence type="ECO:0000313" key="5">
    <source>
        <dbReference type="Proteomes" id="UP001185922"/>
    </source>
</evidence>
<sequence length="258" mass="27932">MKRQVAALQQYFPVDKWPALPCPKCDSTLTALAGDIHFDRLSLRMQNWNALGLDPDEITGVFSGRLVCANTACLEVVAVLGDYGTNWDTGPTGRTDLYEVLKVRMLYPALPLFELPDDVPDAVVTELDRAAAVVWADPRSAITALRTGLERLMDAQGVPARNKVGRHLSLHQRLVDFRTGAAAGTTDAATRVEASDLLEAVKWVGNDGTHTGSTPITAADVLEIAEFIEIALKMLYAPNNAAALARAKRIIASKALVR</sequence>
<dbReference type="RefSeq" id="WP_024497825.1">
    <property type="nucleotide sequence ID" value="NZ_CP096596.1"/>
</dbReference>